<dbReference type="OrthoDB" id="1495424at2"/>
<feature type="transmembrane region" description="Helical" evidence="1">
    <location>
        <begin position="121"/>
        <end position="141"/>
    </location>
</feature>
<evidence type="ECO:0000313" key="2">
    <source>
        <dbReference type="EMBL" id="TPE60575.1"/>
    </source>
</evidence>
<proteinExistence type="predicted"/>
<feature type="transmembrane region" description="Helical" evidence="1">
    <location>
        <begin position="83"/>
        <end position="101"/>
    </location>
</feature>
<name>A0A501XJE3_9SPHN</name>
<keyword evidence="1" id="KW-0812">Transmembrane</keyword>
<reference evidence="2 3" key="1">
    <citation type="submission" date="2019-06" db="EMBL/GenBank/DDBJ databases">
        <authorList>
            <person name="Lee I."/>
            <person name="Jang G.I."/>
            <person name="Hwang C.Y."/>
        </authorList>
    </citation>
    <scope>NUCLEOTIDE SEQUENCE [LARGE SCALE GENOMIC DNA]</scope>
    <source>
        <strain evidence="2 3">PAMC 28131</strain>
    </source>
</reference>
<evidence type="ECO:0000313" key="3">
    <source>
        <dbReference type="Proteomes" id="UP000319897"/>
    </source>
</evidence>
<sequence>MTSCILRSWLVAWAVAVFLPSALIAGFGLAPGNAAVGLSALPGATWAVADEMGPAAKLLLGGLLLAAFLLVERRQLRKPGGRAVLAMAGAVVAMLATIALLPEAWSRGFASGLSGQRFDPALLAAYLPGALFAGIVFAGSVSRCLRSKI</sequence>
<dbReference type="Proteomes" id="UP000319897">
    <property type="component" value="Unassembled WGS sequence"/>
</dbReference>
<protein>
    <submittedName>
        <fullName evidence="2">Uncharacterized protein</fullName>
    </submittedName>
</protein>
<dbReference type="EMBL" id="VFSU01000026">
    <property type="protein sequence ID" value="TPE60575.1"/>
    <property type="molecule type" value="Genomic_DNA"/>
</dbReference>
<evidence type="ECO:0000256" key="1">
    <source>
        <dbReference type="SAM" id="Phobius"/>
    </source>
</evidence>
<keyword evidence="3" id="KW-1185">Reference proteome</keyword>
<gene>
    <name evidence="2" type="ORF">FJQ54_11315</name>
</gene>
<keyword evidence="1" id="KW-0472">Membrane</keyword>
<accession>A0A501XJE3</accession>
<keyword evidence="1" id="KW-1133">Transmembrane helix</keyword>
<feature type="transmembrane region" description="Helical" evidence="1">
    <location>
        <begin position="55"/>
        <end position="71"/>
    </location>
</feature>
<comment type="caution">
    <text evidence="2">The sequence shown here is derived from an EMBL/GenBank/DDBJ whole genome shotgun (WGS) entry which is preliminary data.</text>
</comment>
<dbReference type="AlphaFoldDB" id="A0A501XJE3"/>
<dbReference type="RefSeq" id="WP_140928511.1">
    <property type="nucleotide sequence ID" value="NZ_VFSU01000026.1"/>
</dbReference>
<organism evidence="2 3">
    <name type="scientific">Sandaracinobacter neustonicus</name>
    <dbReference type="NCBI Taxonomy" id="1715348"/>
    <lineage>
        <taxon>Bacteria</taxon>
        <taxon>Pseudomonadati</taxon>
        <taxon>Pseudomonadota</taxon>
        <taxon>Alphaproteobacteria</taxon>
        <taxon>Sphingomonadales</taxon>
        <taxon>Sphingosinicellaceae</taxon>
        <taxon>Sandaracinobacter</taxon>
    </lineage>
</organism>